<evidence type="ECO:0000256" key="1">
    <source>
        <dbReference type="ARBA" id="ARBA00022801"/>
    </source>
</evidence>
<dbReference type="Proteomes" id="UP001138661">
    <property type="component" value="Unassembled WGS sequence"/>
</dbReference>
<organism evidence="3 4">
    <name type="scientific">Roseobacter insulae</name>
    <dbReference type="NCBI Taxonomy" id="2859783"/>
    <lineage>
        <taxon>Bacteria</taxon>
        <taxon>Pseudomonadati</taxon>
        <taxon>Pseudomonadota</taxon>
        <taxon>Alphaproteobacteria</taxon>
        <taxon>Rhodobacterales</taxon>
        <taxon>Roseobacteraceae</taxon>
        <taxon>Roseobacter</taxon>
    </lineage>
</organism>
<comment type="caution">
    <text evidence="3">The sequence shown here is derived from an EMBL/GenBank/DDBJ whole genome shotgun (WGS) entry which is preliminary data.</text>
</comment>
<dbReference type="EMBL" id="JAHXDN010000001">
    <property type="protein sequence ID" value="MBW4707150.1"/>
    <property type="molecule type" value="Genomic_DNA"/>
</dbReference>
<dbReference type="Pfam" id="PF03061">
    <property type="entry name" value="4HBT"/>
    <property type="match status" value="1"/>
</dbReference>
<sequence>MPHHLNRNESLHGGILAMMLDSAAGFAASLSFGGDPLARVVTVSLTTQFVAAVQAGRVVATGNVAGGGRRITYADAEMRDAAGTLIAKASGVFKRVS</sequence>
<protein>
    <submittedName>
        <fullName evidence="3">PaaI family thioesterase</fullName>
    </submittedName>
</protein>
<dbReference type="InterPro" id="IPR006683">
    <property type="entry name" value="Thioestr_dom"/>
</dbReference>
<feature type="domain" description="Thioesterase" evidence="2">
    <location>
        <begin position="10"/>
        <end position="86"/>
    </location>
</feature>
<dbReference type="CDD" id="cd03443">
    <property type="entry name" value="PaaI_thioesterase"/>
    <property type="match status" value="1"/>
</dbReference>
<dbReference type="InterPro" id="IPR039298">
    <property type="entry name" value="ACOT13"/>
</dbReference>
<dbReference type="NCBIfam" id="TIGR00369">
    <property type="entry name" value="unchar_dom_1"/>
    <property type="match status" value="1"/>
</dbReference>
<dbReference type="PANTHER" id="PTHR21660">
    <property type="entry name" value="THIOESTERASE SUPERFAMILY MEMBER-RELATED"/>
    <property type="match status" value="1"/>
</dbReference>
<dbReference type="InterPro" id="IPR003736">
    <property type="entry name" value="PAAI_dom"/>
</dbReference>
<dbReference type="GO" id="GO:0047617">
    <property type="term" value="F:fatty acyl-CoA hydrolase activity"/>
    <property type="evidence" value="ECO:0007669"/>
    <property type="project" value="InterPro"/>
</dbReference>
<evidence type="ECO:0000259" key="2">
    <source>
        <dbReference type="Pfam" id="PF03061"/>
    </source>
</evidence>
<reference evidence="3" key="1">
    <citation type="submission" date="2021-07" db="EMBL/GenBank/DDBJ databases">
        <title>Roseobacter insulae sp. nov., isolated from a tidal flat.</title>
        <authorList>
            <person name="Park S."/>
            <person name="Yoon J.-H."/>
        </authorList>
    </citation>
    <scope>NUCLEOTIDE SEQUENCE</scope>
    <source>
        <strain evidence="3">YSTF-M11</strain>
    </source>
</reference>
<proteinExistence type="predicted"/>
<dbReference type="PANTHER" id="PTHR21660:SF1">
    <property type="entry name" value="ACYL-COENZYME A THIOESTERASE 13"/>
    <property type="match status" value="1"/>
</dbReference>
<name>A0A9X1FSZ1_9RHOB</name>
<keyword evidence="1" id="KW-0378">Hydrolase</keyword>
<keyword evidence="4" id="KW-1185">Reference proteome</keyword>
<dbReference type="AlphaFoldDB" id="A0A9X1FSZ1"/>
<accession>A0A9X1FSZ1</accession>
<evidence type="ECO:0000313" key="4">
    <source>
        <dbReference type="Proteomes" id="UP001138661"/>
    </source>
</evidence>
<evidence type="ECO:0000313" key="3">
    <source>
        <dbReference type="EMBL" id="MBW4707150.1"/>
    </source>
</evidence>
<gene>
    <name evidence="3" type="ORF">KX928_05055</name>
</gene>